<keyword evidence="3" id="KW-1185">Reference proteome</keyword>
<evidence type="ECO:0000256" key="2">
    <source>
        <dbReference type="SAM" id="MobiDB-lite"/>
    </source>
</evidence>
<keyword evidence="1" id="KW-0040">ANK repeat</keyword>
<evidence type="ECO:0000313" key="3">
    <source>
        <dbReference type="Proteomes" id="UP001318040"/>
    </source>
</evidence>
<dbReference type="AlphaFoldDB" id="A0AAJ7XF78"/>
<dbReference type="PROSITE" id="PS50297">
    <property type="entry name" value="ANK_REP_REGION"/>
    <property type="match status" value="1"/>
</dbReference>
<dbReference type="InterPro" id="IPR036770">
    <property type="entry name" value="Ankyrin_rpt-contain_sf"/>
</dbReference>
<evidence type="ECO:0000313" key="4">
    <source>
        <dbReference type="RefSeq" id="XP_032831982.1"/>
    </source>
</evidence>
<feature type="region of interest" description="Disordered" evidence="2">
    <location>
        <begin position="142"/>
        <end position="192"/>
    </location>
</feature>
<dbReference type="PANTHER" id="PTHR24192:SF2">
    <property type="entry name" value="ANKRD40 C-TERMINAL-LIKE PROTEIN-RELATED"/>
    <property type="match status" value="1"/>
</dbReference>
<dbReference type="Gene3D" id="1.25.40.20">
    <property type="entry name" value="Ankyrin repeat-containing domain"/>
    <property type="match status" value="1"/>
</dbReference>
<feature type="compositionally biased region" description="Low complexity" evidence="2">
    <location>
        <begin position="151"/>
        <end position="165"/>
    </location>
</feature>
<dbReference type="Pfam" id="PF12796">
    <property type="entry name" value="Ank_2"/>
    <property type="match status" value="1"/>
</dbReference>
<dbReference type="InterPro" id="IPR039195">
    <property type="entry name" value="ANKRD40"/>
</dbReference>
<accession>A0AAJ7XF78</accession>
<dbReference type="PANTHER" id="PTHR24192">
    <property type="entry name" value="ANKYRIN REPEAT DOMAIN 40"/>
    <property type="match status" value="1"/>
</dbReference>
<feature type="compositionally biased region" description="Low complexity" evidence="2">
    <location>
        <begin position="175"/>
        <end position="190"/>
    </location>
</feature>
<protein>
    <submittedName>
        <fullName evidence="4">Ankyrin repeat domain-containing protein 40-like isoform X2</fullName>
    </submittedName>
</protein>
<sequence>MATEAAAGGEAASERDREELLREAACLGDVDLVKRLVSEGVAVNSANDLNGWTGLHWACKRGRGSVVSFLLESGADKEALTAKGEKPQQLTSNVAILSLLGVEENGHRELAPAEGELPIVPNYLQSPMLAYVSDAGRRVDAEMRRDSTRGSASSASSSASSNNNNDNDDSTALPAGVPAPQARAAQGAAVTNGAPHGMAPPFHPFFFPTAYPLINQEELVVKVRLQPGCTGAPVDVDFVEVELSRRDLTMASLVHTCSLELGVDPDKVTRVRKLPNTRLRKDKDLTRLADFQELELVLGGGVGGELGGLSVVGSQDSLAEKPCFNARASKLTY</sequence>
<dbReference type="RefSeq" id="XP_032831982.1">
    <property type="nucleotide sequence ID" value="XM_032976091.1"/>
</dbReference>
<dbReference type="SMART" id="SM00248">
    <property type="entry name" value="ANK"/>
    <property type="match status" value="2"/>
</dbReference>
<dbReference type="PROSITE" id="PS50088">
    <property type="entry name" value="ANK_REPEAT"/>
    <property type="match status" value="1"/>
</dbReference>
<feature type="repeat" description="ANK" evidence="1">
    <location>
        <begin position="50"/>
        <end position="82"/>
    </location>
</feature>
<dbReference type="SUPFAM" id="SSF48403">
    <property type="entry name" value="Ankyrin repeat"/>
    <property type="match status" value="1"/>
</dbReference>
<organism evidence="3 4">
    <name type="scientific">Petromyzon marinus</name>
    <name type="common">Sea lamprey</name>
    <dbReference type="NCBI Taxonomy" id="7757"/>
    <lineage>
        <taxon>Eukaryota</taxon>
        <taxon>Metazoa</taxon>
        <taxon>Chordata</taxon>
        <taxon>Craniata</taxon>
        <taxon>Vertebrata</taxon>
        <taxon>Cyclostomata</taxon>
        <taxon>Hyperoartia</taxon>
        <taxon>Petromyzontiformes</taxon>
        <taxon>Petromyzontidae</taxon>
        <taxon>Petromyzon</taxon>
    </lineage>
</organism>
<reference evidence="4" key="1">
    <citation type="submission" date="2025-08" db="UniProtKB">
        <authorList>
            <consortium name="RefSeq"/>
        </authorList>
    </citation>
    <scope>IDENTIFICATION</scope>
    <source>
        <tissue evidence="4">Sperm</tissue>
    </source>
</reference>
<evidence type="ECO:0000256" key="1">
    <source>
        <dbReference type="PROSITE-ProRule" id="PRU00023"/>
    </source>
</evidence>
<name>A0AAJ7XF78_PETMA</name>
<proteinExistence type="predicted"/>
<gene>
    <name evidence="4" type="primary">LOC116955108</name>
</gene>
<dbReference type="Proteomes" id="UP001318040">
    <property type="component" value="Chromosome 58"/>
</dbReference>
<dbReference type="InterPro" id="IPR002110">
    <property type="entry name" value="Ankyrin_rpt"/>
</dbReference>